<accession>A0AAV3UHI7</accession>
<dbReference type="RefSeq" id="WP_227777278.1">
    <property type="nucleotide sequence ID" value="NZ_BAABKX010000007.1"/>
</dbReference>
<dbReference type="Proteomes" id="UP001501729">
    <property type="component" value="Unassembled WGS sequence"/>
</dbReference>
<proteinExistence type="predicted"/>
<organism evidence="1 2">
    <name type="scientific">Haladaptatus pallidirubidus</name>
    <dbReference type="NCBI Taxonomy" id="1008152"/>
    <lineage>
        <taxon>Archaea</taxon>
        <taxon>Methanobacteriati</taxon>
        <taxon>Methanobacteriota</taxon>
        <taxon>Stenosarchaea group</taxon>
        <taxon>Halobacteria</taxon>
        <taxon>Halobacteriales</taxon>
        <taxon>Haladaptataceae</taxon>
        <taxon>Haladaptatus</taxon>
    </lineage>
</organism>
<dbReference type="InterPro" id="IPR049696">
    <property type="entry name" value="HVO_0649-like"/>
</dbReference>
<evidence type="ECO:0008006" key="3">
    <source>
        <dbReference type="Google" id="ProtNLM"/>
    </source>
</evidence>
<dbReference type="NCBIfam" id="NF041911">
    <property type="entry name" value="HVO_0649"/>
    <property type="match status" value="1"/>
</dbReference>
<dbReference type="GeneID" id="68615379"/>
<evidence type="ECO:0000313" key="2">
    <source>
        <dbReference type="Proteomes" id="UP001501729"/>
    </source>
</evidence>
<gene>
    <name evidence="1" type="ORF">GCM10025751_23610</name>
</gene>
<name>A0AAV3UHI7_9EURY</name>
<protein>
    <recommendedName>
        <fullName evidence="3">Small CPxCG-related zinc finger protein</fullName>
    </recommendedName>
</protein>
<dbReference type="EMBL" id="BAABKX010000007">
    <property type="protein sequence ID" value="GAA5050068.1"/>
    <property type="molecule type" value="Genomic_DNA"/>
</dbReference>
<keyword evidence="2" id="KW-1185">Reference proteome</keyword>
<sequence>MGSEDRSAFERLKSRYDETDLECPKCGFFDEDGEWTVKTDGALVEYRHLCPSCGKVQTHELERK</sequence>
<evidence type="ECO:0000313" key="1">
    <source>
        <dbReference type="EMBL" id="GAA5050068.1"/>
    </source>
</evidence>
<reference evidence="1 2" key="1">
    <citation type="journal article" date="2019" name="Int. J. Syst. Evol. Microbiol.">
        <title>The Global Catalogue of Microorganisms (GCM) 10K type strain sequencing project: providing services to taxonomists for standard genome sequencing and annotation.</title>
        <authorList>
            <consortium name="The Broad Institute Genomics Platform"/>
            <consortium name="The Broad Institute Genome Sequencing Center for Infectious Disease"/>
            <person name="Wu L."/>
            <person name="Ma J."/>
        </authorList>
    </citation>
    <scope>NUCLEOTIDE SEQUENCE [LARGE SCALE GENOMIC DNA]</scope>
    <source>
        <strain evidence="1 2">JCM 17504</strain>
    </source>
</reference>
<dbReference type="AlphaFoldDB" id="A0AAV3UHI7"/>
<comment type="caution">
    <text evidence="1">The sequence shown here is derived from an EMBL/GenBank/DDBJ whole genome shotgun (WGS) entry which is preliminary data.</text>
</comment>